<feature type="transmembrane region" description="Helical" evidence="1">
    <location>
        <begin position="403"/>
        <end position="424"/>
    </location>
</feature>
<keyword evidence="1" id="KW-0812">Transmembrane</keyword>
<keyword evidence="3" id="KW-1185">Reference proteome</keyword>
<evidence type="ECO:0000256" key="1">
    <source>
        <dbReference type="SAM" id="Phobius"/>
    </source>
</evidence>
<dbReference type="Proteomes" id="UP000664795">
    <property type="component" value="Unassembled WGS sequence"/>
</dbReference>
<gene>
    <name evidence="2" type="ORF">J2I48_08090</name>
</gene>
<dbReference type="AlphaFoldDB" id="A0A939G677"/>
<sequence>MDVNYEILPMIILLTSAFFVIYFLMYYRFIYSVLDPLFLFVFTTSFASVLAIQIVPTVKDLIHFFVCQSSVWAGFAIAHHRTNYSFSGINITNKVHEFSGQSLLKCITYIFLVLYILSNLVIGYVKGFALLSEAPSSAKFANFQEGFGLFRKMNWALGTFTIISFVFLYLIQGGKKYFLLILIVTFFSSLEGSKAALLQIAISAGIVIYHPMFSVRREALKKFRRYMPLAFIGIFGVVFTVLLKENDGLNGAFLAFVRRLLYSSDSLIYFYTPVNIDYFGGYSIADYFARLVNPIFGFLRLQPYQEALGNILYDNLRPPGSVIESITVGPNAPFYLEGRIYFYYWGAFPYCAIVGYLYGAIRIYFFSLMRTSAFYFVFIGSFCHFAQAILVDSNLAVTQFFNLFFFTIPIFILVSLLLTGKLTVRFNKNLKRFKFKILHKYDSN</sequence>
<protein>
    <submittedName>
        <fullName evidence="2">Oligosaccharide repeat unit polymerase</fullName>
    </submittedName>
</protein>
<comment type="caution">
    <text evidence="2">The sequence shown here is derived from an EMBL/GenBank/DDBJ whole genome shotgun (WGS) entry which is preliminary data.</text>
</comment>
<reference evidence="2 3" key="1">
    <citation type="submission" date="2021-03" db="EMBL/GenBank/DDBJ databases">
        <title>Fibrella sp. HMF5036 genome sequencing and assembly.</title>
        <authorList>
            <person name="Kang H."/>
            <person name="Kim H."/>
            <person name="Bae S."/>
            <person name="Joh K."/>
        </authorList>
    </citation>
    <scope>NUCLEOTIDE SEQUENCE [LARGE SCALE GENOMIC DNA]</scope>
    <source>
        <strain evidence="2 3">HMF5036</strain>
    </source>
</reference>
<evidence type="ECO:0000313" key="3">
    <source>
        <dbReference type="Proteomes" id="UP000664795"/>
    </source>
</evidence>
<feature type="transmembrane region" description="Helical" evidence="1">
    <location>
        <begin position="153"/>
        <end position="171"/>
    </location>
</feature>
<feature type="transmembrane region" description="Helical" evidence="1">
    <location>
        <begin position="6"/>
        <end position="25"/>
    </location>
</feature>
<feature type="transmembrane region" description="Helical" evidence="1">
    <location>
        <begin position="226"/>
        <end position="243"/>
    </location>
</feature>
<dbReference type="EMBL" id="JAFMYU010000005">
    <property type="protein sequence ID" value="MBO0930947.1"/>
    <property type="molecule type" value="Genomic_DNA"/>
</dbReference>
<feature type="transmembrane region" description="Helical" evidence="1">
    <location>
        <begin position="177"/>
        <end position="206"/>
    </location>
</feature>
<accession>A0A939G677</accession>
<feature type="transmembrane region" description="Helical" evidence="1">
    <location>
        <begin position="37"/>
        <end position="55"/>
    </location>
</feature>
<keyword evidence="1" id="KW-1133">Transmembrane helix</keyword>
<keyword evidence="1" id="KW-0472">Membrane</keyword>
<dbReference type="RefSeq" id="WP_207334914.1">
    <property type="nucleotide sequence ID" value="NZ_JAFMYU010000005.1"/>
</dbReference>
<feature type="transmembrane region" description="Helical" evidence="1">
    <location>
        <begin position="342"/>
        <end position="361"/>
    </location>
</feature>
<name>A0A939G677_9BACT</name>
<evidence type="ECO:0000313" key="2">
    <source>
        <dbReference type="EMBL" id="MBO0930947.1"/>
    </source>
</evidence>
<organism evidence="2 3">
    <name type="scientific">Fibrella aquatilis</name>
    <dbReference type="NCBI Taxonomy" id="2817059"/>
    <lineage>
        <taxon>Bacteria</taxon>
        <taxon>Pseudomonadati</taxon>
        <taxon>Bacteroidota</taxon>
        <taxon>Cytophagia</taxon>
        <taxon>Cytophagales</taxon>
        <taxon>Spirosomataceae</taxon>
        <taxon>Fibrella</taxon>
    </lineage>
</organism>
<proteinExistence type="predicted"/>
<feature type="transmembrane region" description="Helical" evidence="1">
    <location>
        <begin position="107"/>
        <end position="132"/>
    </location>
</feature>
<feature type="transmembrane region" description="Helical" evidence="1">
    <location>
        <begin position="373"/>
        <end position="391"/>
    </location>
</feature>